<proteinExistence type="inferred from homology"/>
<dbReference type="InterPro" id="IPR051448">
    <property type="entry name" value="CdaR-like_regulators"/>
</dbReference>
<feature type="domain" description="CdaR GGDEF-like" evidence="3">
    <location>
        <begin position="74"/>
        <end position="185"/>
    </location>
</feature>
<dbReference type="Pfam" id="PF13556">
    <property type="entry name" value="HTH_30"/>
    <property type="match status" value="1"/>
</dbReference>
<evidence type="ECO:0000313" key="4">
    <source>
        <dbReference type="EMBL" id="ORV18057.1"/>
    </source>
</evidence>
<evidence type="ECO:0008006" key="8">
    <source>
        <dbReference type="Google" id="ProtNLM"/>
    </source>
</evidence>
<dbReference type="OrthoDB" id="5241664at2"/>
<evidence type="ECO:0000313" key="6">
    <source>
        <dbReference type="Proteomes" id="UP000193907"/>
    </source>
</evidence>
<reference evidence="5 7" key="2">
    <citation type="journal article" date="2017" name="Infect. Genet. Evol.">
        <title>The new phylogeny of the genus Mycobacterium: The old and the news.</title>
        <authorList>
            <person name="Tortoli E."/>
            <person name="Fedrizzi T."/>
            <person name="Meehan C.J."/>
            <person name="Trovato A."/>
            <person name="Grottola A."/>
            <person name="Giacobazzi E."/>
            <person name="Serpini G.F."/>
            <person name="Tagliazucchi S."/>
            <person name="Fabio A."/>
            <person name="Bettua C."/>
            <person name="Bertorelli R."/>
            <person name="Frascaro F."/>
            <person name="De Sanctis V."/>
            <person name="Pecorari M."/>
            <person name="Jousson O."/>
            <person name="Segata N."/>
            <person name="Cirillo D.M."/>
        </authorList>
    </citation>
    <scope>NUCLEOTIDE SEQUENCE [LARGE SCALE GENOMIC DNA]</scope>
    <source>
        <strain evidence="5 7">NCTC 12882</strain>
    </source>
</reference>
<accession>A0A1X1RUK5</accession>
<sequence length="316" mass="34651">MRLKNRVATVVRSHAEVLGVLSLIDPHQHAGDAQLEALEYASTLLAMELSYRRSLAEQELALRRELVDDLLGGTDASGAYARAAALGHDLHGPQHAVLVYHPHATDTTLAAAARQAATALHLRYLHGRHDGMVVLLVDNRPDPSAFYAAISDRLGDDATVIGIGSPCQDPTEIPESVAKAGRALNLRLHSSDPPGASAYDELGFYRLVDAAQHSGAVEDYVHEWLGALLEYDENKNSDFVATLSEYLERGGNYDETAAALHIHRSTLRYRLARIGEVTGYDLRDVDTRFNLHAATRAWRFLRPRPSKRGDAGRLGR</sequence>
<evidence type="ECO:0000259" key="3">
    <source>
        <dbReference type="Pfam" id="PF17853"/>
    </source>
</evidence>
<dbReference type="EMBL" id="LQOM01000016">
    <property type="protein sequence ID" value="ORV18057.1"/>
    <property type="molecule type" value="Genomic_DNA"/>
</dbReference>
<dbReference type="Gene3D" id="1.10.10.2840">
    <property type="entry name" value="PucR C-terminal helix-turn-helix domain"/>
    <property type="match status" value="1"/>
</dbReference>
<evidence type="ECO:0000256" key="1">
    <source>
        <dbReference type="ARBA" id="ARBA00006754"/>
    </source>
</evidence>
<keyword evidence="6" id="KW-1185">Reference proteome</keyword>
<evidence type="ECO:0000313" key="7">
    <source>
        <dbReference type="Proteomes" id="UP000230971"/>
    </source>
</evidence>
<dbReference type="Proteomes" id="UP000230971">
    <property type="component" value="Unassembled WGS sequence"/>
</dbReference>
<dbReference type="PANTHER" id="PTHR33744:SF1">
    <property type="entry name" value="DNA-BINDING TRANSCRIPTIONAL ACTIVATOR ADER"/>
    <property type="match status" value="1"/>
</dbReference>
<dbReference type="RefSeq" id="WP_062538784.1">
    <property type="nucleotide sequence ID" value="NZ_BBUN01000058.1"/>
</dbReference>
<dbReference type="AlphaFoldDB" id="A0A1X1RUK5"/>
<comment type="caution">
    <text evidence="4">The sequence shown here is derived from an EMBL/GenBank/DDBJ whole genome shotgun (WGS) entry which is preliminary data.</text>
</comment>
<feature type="domain" description="PucR C-terminal helix-turn-helix" evidence="2">
    <location>
        <begin position="240"/>
        <end position="297"/>
    </location>
</feature>
<dbReference type="STRING" id="28045.AWB95_04375"/>
<dbReference type="InterPro" id="IPR025736">
    <property type="entry name" value="PucR_C-HTH_dom"/>
</dbReference>
<dbReference type="InterPro" id="IPR042070">
    <property type="entry name" value="PucR_C-HTH_sf"/>
</dbReference>
<dbReference type="EMBL" id="PDKV01000002">
    <property type="protein sequence ID" value="PIB80462.1"/>
    <property type="molecule type" value="Genomic_DNA"/>
</dbReference>
<evidence type="ECO:0000259" key="2">
    <source>
        <dbReference type="Pfam" id="PF13556"/>
    </source>
</evidence>
<dbReference type="Pfam" id="PF17853">
    <property type="entry name" value="GGDEF_2"/>
    <property type="match status" value="1"/>
</dbReference>
<dbReference type="InterPro" id="IPR041522">
    <property type="entry name" value="CdaR_GGDEF"/>
</dbReference>
<gene>
    <name evidence="4" type="ORF">AWB95_04375</name>
    <name evidence="5" type="ORF">CQY23_02620</name>
</gene>
<name>A0A1X1RUK5_MYCCE</name>
<dbReference type="PANTHER" id="PTHR33744">
    <property type="entry name" value="CARBOHYDRATE DIACID REGULATOR"/>
    <property type="match status" value="1"/>
</dbReference>
<evidence type="ECO:0000313" key="5">
    <source>
        <dbReference type="EMBL" id="PIB80462.1"/>
    </source>
</evidence>
<dbReference type="Proteomes" id="UP000193907">
    <property type="component" value="Unassembled WGS sequence"/>
</dbReference>
<protein>
    <recommendedName>
        <fullName evidence="8">PucR family transcriptional regulator</fullName>
    </recommendedName>
</protein>
<reference evidence="4 6" key="1">
    <citation type="submission" date="2016-01" db="EMBL/GenBank/DDBJ databases">
        <title>The new phylogeny of the genus Mycobacterium.</title>
        <authorList>
            <person name="Tarcisio F."/>
            <person name="Conor M."/>
            <person name="Antonella G."/>
            <person name="Elisabetta G."/>
            <person name="Giulia F.S."/>
            <person name="Sara T."/>
            <person name="Anna F."/>
            <person name="Clotilde B."/>
            <person name="Roberto B."/>
            <person name="Veronica D.S."/>
            <person name="Fabio R."/>
            <person name="Monica P."/>
            <person name="Olivier J."/>
            <person name="Enrico T."/>
            <person name="Nicola S."/>
        </authorList>
    </citation>
    <scope>NUCLEOTIDE SEQUENCE [LARGE SCALE GENOMIC DNA]</scope>
    <source>
        <strain evidence="4 6">DSM 44243</strain>
    </source>
</reference>
<comment type="similarity">
    <text evidence="1">Belongs to the CdaR family.</text>
</comment>
<organism evidence="4 6">
    <name type="scientific">Mycobacterium celatum</name>
    <dbReference type="NCBI Taxonomy" id="28045"/>
    <lineage>
        <taxon>Bacteria</taxon>
        <taxon>Bacillati</taxon>
        <taxon>Actinomycetota</taxon>
        <taxon>Actinomycetes</taxon>
        <taxon>Mycobacteriales</taxon>
        <taxon>Mycobacteriaceae</taxon>
        <taxon>Mycobacterium</taxon>
    </lineage>
</organism>